<dbReference type="Gene3D" id="3.20.20.70">
    <property type="entry name" value="Aldolase class I"/>
    <property type="match status" value="1"/>
</dbReference>
<protein>
    <submittedName>
        <fullName evidence="1">Uncharacterized protein</fullName>
    </submittedName>
</protein>
<name>A0ABW6RMN3_9ACTN</name>
<dbReference type="RefSeq" id="WP_387897992.1">
    <property type="nucleotide sequence ID" value="NZ_JBIAPK010000011.1"/>
</dbReference>
<dbReference type="SUPFAM" id="SSF51395">
    <property type="entry name" value="FMN-linked oxidoreductases"/>
    <property type="match status" value="1"/>
</dbReference>
<evidence type="ECO:0000313" key="1">
    <source>
        <dbReference type="EMBL" id="MFF3342824.1"/>
    </source>
</evidence>
<comment type="caution">
    <text evidence="1">The sequence shown here is derived from an EMBL/GenBank/DDBJ whole genome shotgun (WGS) entry which is preliminary data.</text>
</comment>
<gene>
    <name evidence="1" type="ORF">ACFYWW_29550</name>
</gene>
<organism evidence="1 2">
    <name type="scientific">Streptomyces flavidovirens</name>
    <dbReference type="NCBI Taxonomy" id="67298"/>
    <lineage>
        <taxon>Bacteria</taxon>
        <taxon>Bacillati</taxon>
        <taxon>Actinomycetota</taxon>
        <taxon>Actinomycetes</taxon>
        <taxon>Kitasatosporales</taxon>
        <taxon>Streptomycetaceae</taxon>
        <taxon>Streptomyces</taxon>
    </lineage>
</organism>
<dbReference type="Proteomes" id="UP001601976">
    <property type="component" value="Unassembled WGS sequence"/>
</dbReference>
<evidence type="ECO:0000313" key="2">
    <source>
        <dbReference type="Proteomes" id="UP001601976"/>
    </source>
</evidence>
<dbReference type="EMBL" id="JBIAPK010000011">
    <property type="protein sequence ID" value="MFF3342824.1"/>
    <property type="molecule type" value="Genomic_DNA"/>
</dbReference>
<keyword evidence="2" id="KW-1185">Reference proteome</keyword>
<accession>A0ABW6RMN3</accession>
<sequence length="75" mass="8219">MPYPLQVIRAIREAVGPQYVVGARMTFYEEREGGLETHEALRVAQDTSEAGIDFISLIKGSHGTPSPRACSIWSA</sequence>
<reference evidence="1 2" key="1">
    <citation type="submission" date="2024-10" db="EMBL/GenBank/DDBJ databases">
        <title>The Natural Products Discovery Center: Release of the First 8490 Sequenced Strains for Exploring Actinobacteria Biosynthetic Diversity.</title>
        <authorList>
            <person name="Kalkreuter E."/>
            <person name="Kautsar S.A."/>
            <person name="Yang D."/>
            <person name="Bader C.D."/>
            <person name="Teijaro C.N."/>
            <person name="Fluegel L."/>
            <person name="Davis C.M."/>
            <person name="Simpson J.R."/>
            <person name="Lauterbach L."/>
            <person name="Steele A.D."/>
            <person name="Gui C."/>
            <person name="Meng S."/>
            <person name="Li G."/>
            <person name="Viehrig K."/>
            <person name="Ye F."/>
            <person name="Su P."/>
            <person name="Kiefer A.F."/>
            <person name="Nichols A."/>
            <person name="Cepeda A.J."/>
            <person name="Yan W."/>
            <person name="Fan B."/>
            <person name="Jiang Y."/>
            <person name="Adhikari A."/>
            <person name="Zheng C.-J."/>
            <person name="Schuster L."/>
            <person name="Cowan T.M."/>
            <person name="Smanski M.J."/>
            <person name="Chevrette M.G."/>
            <person name="De Carvalho L.P.S."/>
            <person name="Shen B."/>
        </authorList>
    </citation>
    <scope>NUCLEOTIDE SEQUENCE [LARGE SCALE GENOMIC DNA]</scope>
    <source>
        <strain evidence="1 2">NPDC003029</strain>
    </source>
</reference>
<proteinExistence type="predicted"/>
<dbReference type="InterPro" id="IPR013785">
    <property type="entry name" value="Aldolase_TIM"/>
</dbReference>